<dbReference type="Pfam" id="PF13400">
    <property type="entry name" value="Tad"/>
    <property type="match status" value="1"/>
</dbReference>
<accession>A0A074MEI8</accession>
<proteinExistence type="predicted"/>
<reference evidence="2 3" key="1">
    <citation type="submission" date="2014-04" db="EMBL/GenBank/DDBJ databases">
        <title>A comprehensive comparison of genomes of Erythrobacter spp. strains.</title>
        <authorList>
            <person name="Zheng Q."/>
        </authorList>
    </citation>
    <scope>NUCLEOTIDE SEQUENCE [LARGE SCALE GENOMIC DNA]</scope>
    <source>
        <strain evidence="2 3">DSM 6997</strain>
    </source>
</reference>
<organism evidence="2 3">
    <name type="scientific">Erythrobacter longus</name>
    <dbReference type="NCBI Taxonomy" id="1044"/>
    <lineage>
        <taxon>Bacteria</taxon>
        <taxon>Pseudomonadati</taxon>
        <taxon>Pseudomonadota</taxon>
        <taxon>Alphaproteobacteria</taxon>
        <taxon>Sphingomonadales</taxon>
        <taxon>Erythrobacteraceae</taxon>
        <taxon>Erythrobacter/Porphyrobacter group</taxon>
        <taxon>Erythrobacter</taxon>
    </lineage>
</organism>
<evidence type="ECO:0000259" key="1">
    <source>
        <dbReference type="Pfam" id="PF13400"/>
    </source>
</evidence>
<dbReference type="Proteomes" id="UP000027647">
    <property type="component" value="Unassembled WGS sequence"/>
</dbReference>
<feature type="domain" description="Putative Flp pilus-assembly TadG-like N-terminal" evidence="1">
    <location>
        <begin position="26"/>
        <end position="65"/>
    </location>
</feature>
<dbReference type="RefSeq" id="WP_034958243.1">
    <property type="nucleotide sequence ID" value="NZ_JMIW01000001.1"/>
</dbReference>
<dbReference type="Gene3D" id="3.40.50.410">
    <property type="entry name" value="von Willebrand factor, type A domain"/>
    <property type="match status" value="2"/>
</dbReference>
<sequence length="654" mass="72065">MDHENTHHPSLFRRIASDATANTLAFSAASMVPVMAMVGGGIDTSRFYMAQTRLQAACDAGALAARYAMLTDTLTDEARQKGEEFFDQNFPEDIFGTQDLTRNYTAEDGEVSGTATGTLPASIMAAFGFENYRLSVSCKADINISNTDIMFVIDTTGSMAWTPAGNDCGQVNGRWIECVGSRIQGVRDATLTFYDTVEDATSPRAQVRFGVMPYSSGVNVGAAILDENPGWMAGSHTYQSREGEMVLGNWQRTAINYSRTGEGYNFTEQGRQNNVTVQSSFNNCVINYNNLQSNDNFVSSNEAGWTQVSMTGSNPRTLTYTGTVRYAQFTGGGGTYNIGTGACVLTIVENHYDAASTITVTEQAEEVFEWVYRPVTYNLASLYDDNRMEVPTGWNFANATVAWDGCIEEAATVDASSFDPIPAGARDLDINLVPSNEGERWKPALRDLTWRRISNPSQWWTYTRDDVRVDDPNVQFARPIYSCPVAAQRLDDMTRGNLQSYVNSLRADGATYHDIGMIWGARFIAPNGIFSADNASAPNGDELARHIVYLTDGELSPNEMVYTPYGIHWWDRRVHDGIDPQQVFDKHSARFQAACRAARNQNISVWVVAFGTALTQNLIDCATPGRAYSADDSEALEDAFRAIAQKIAKLRVTE</sequence>
<evidence type="ECO:0000313" key="3">
    <source>
        <dbReference type="Proteomes" id="UP000027647"/>
    </source>
</evidence>
<evidence type="ECO:0000313" key="2">
    <source>
        <dbReference type="EMBL" id="KEO91889.1"/>
    </source>
</evidence>
<dbReference type="OrthoDB" id="7522752at2"/>
<dbReference type="eggNOG" id="COG4961">
    <property type="taxonomic scope" value="Bacteria"/>
</dbReference>
<comment type="caution">
    <text evidence="2">The sequence shown here is derived from an EMBL/GenBank/DDBJ whole genome shotgun (WGS) entry which is preliminary data.</text>
</comment>
<dbReference type="STRING" id="1044.EH31_04240"/>
<gene>
    <name evidence="2" type="ORF">EH31_04240</name>
</gene>
<dbReference type="InterPro" id="IPR036465">
    <property type="entry name" value="vWFA_dom_sf"/>
</dbReference>
<keyword evidence="3" id="KW-1185">Reference proteome</keyword>
<dbReference type="AlphaFoldDB" id="A0A074MEI8"/>
<name>A0A074MEI8_ERYLO</name>
<dbReference type="InterPro" id="IPR028087">
    <property type="entry name" value="Tad_N"/>
</dbReference>
<dbReference type="EMBL" id="JMIW01000001">
    <property type="protein sequence ID" value="KEO91889.1"/>
    <property type="molecule type" value="Genomic_DNA"/>
</dbReference>
<dbReference type="SUPFAM" id="SSF53300">
    <property type="entry name" value="vWA-like"/>
    <property type="match status" value="1"/>
</dbReference>
<protein>
    <recommendedName>
        <fullName evidence="1">Putative Flp pilus-assembly TadG-like N-terminal domain-containing protein</fullName>
    </recommendedName>
</protein>